<dbReference type="InterPro" id="IPR050108">
    <property type="entry name" value="CDK"/>
</dbReference>
<protein>
    <recommendedName>
        <fullName evidence="2">[RNA-polymerase]-subunit kinase</fullName>
        <ecNumber evidence="2">2.7.11.23</ecNumber>
    </recommendedName>
</protein>
<dbReference type="PROSITE" id="PS00108">
    <property type="entry name" value="PROTEIN_KINASE_ST"/>
    <property type="match status" value="1"/>
</dbReference>
<keyword evidence="3" id="KW-0597">Phosphoprotein</keyword>
<name>A0A4V6D410_SETVI</name>
<dbReference type="FunFam" id="1.10.510.10:FF:000790">
    <property type="entry name" value="Cyclin-dependent kinase G-1"/>
    <property type="match status" value="1"/>
</dbReference>
<accession>A0A4V6D410</accession>
<evidence type="ECO:0000256" key="1">
    <source>
        <dbReference type="ARBA" id="ARBA00006485"/>
    </source>
</evidence>
<evidence type="ECO:0000256" key="10">
    <source>
        <dbReference type="RuleBase" id="RU000304"/>
    </source>
</evidence>
<dbReference type="GO" id="GO:0005524">
    <property type="term" value="F:ATP binding"/>
    <property type="evidence" value="ECO:0007669"/>
    <property type="project" value="UniProtKB-UniRule"/>
</dbReference>
<dbReference type="PANTHER" id="PTHR24056:SF395">
    <property type="entry name" value="PROTEIN KINASE DOMAIN-CONTAINING PROTEIN"/>
    <property type="match status" value="1"/>
</dbReference>
<feature type="domain" description="Protein kinase" evidence="11">
    <location>
        <begin position="35"/>
        <end position="327"/>
    </location>
</feature>
<keyword evidence="5 9" id="KW-0547">Nucleotide-binding</keyword>
<sequence>MAACVEPAVAVRNHAAAGMAGLKRRRIAVGTAEQYEDISRLGEGAFGAVVKARHRATGRVVAIKRVGEAQGEHAALLREARFLEDACGGGANPFVVGFHGVVRRPDAFDLSLVMECVGPSLHDLLRQRGRGSPPLPESTVRSAMWQLLTGTKKMHDGHIVHRDIKPANILVGDDHRIVKLCDFGLAMSTDERPPYTQAGTLWYMAPEMLLEKPDYDERVDIWSLGCVMAELINNGRPLFQGFHGEGQLCAIFDVLGTPDDGTWPWFSSTAFATVVMPELDMQRENNLRELFPESKLSKEGFEVLSGLLTCNPEKRLTAAAALKHPWFDKIDVLELPKKEELPSPMPLQPKRRRIHAV</sequence>
<dbReference type="SUPFAM" id="SSF56112">
    <property type="entry name" value="Protein kinase-like (PK-like)"/>
    <property type="match status" value="1"/>
</dbReference>
<evidence type="ECO:0000259" key="11">
    <source>
        <dbReference type="PROSITE" id="PS50011"/>
    </source>
</evidence>
<comment type="catalytic activity">
    <reaction evidence="8">
        <text>[DNA-directed RNA polymerase] + ATP = phospho-[DNA-directed RNA polymerase] + ADP + H(+)</text>
        <dbReference type="Rhea" id="RHEA:10216"/>
        <dbReference type="Rhea" id="RHEA-COMP:11321"/>
        <dbReference type="Rhea" id="RHEA-COMP:11322"/>
        <dbReference type="ChEBI" id="CHEBI:15378"/>
        <dbReference type="ChEBI" id="CHEBI:30616"/>
        <dbReference type="ChEBI" id="CHEBI:43176"/>
        <dbReference type="ChEBI" id="CHEBI:68546"/>
        <dbReference type="ChEBI" id="CHEBI:456216"/>
        <dbReference type="EC" id="2.7.11.23"/>
    </reaction>
</comment>
<organism evidence="12 13">
    <name type="scientific">Setaria viridis</name>
    <name type="common">Green bristlegrass</name>
    <name type="synonym">Setaria italica subsp. viridis</name>
    <dbReference type="NCBI Taxonomy" id="4556"/>
    <lineage>
        <taxon>Eukaryota</taxon>
        <taxon>Viridiplantae</taxon>
        <taxon>Streptophyta</taxon>
        <taxon>Embryophyta</taxon>
        <taxon>Tracheophyta</taxon>
        <taxon>Spermatophyta</taxon>
        <taxon>Magnoliopsida</taxon>
        <taxon>Liliopsida</taxon>
        <taxon>Poales</taxon>
        <taxon>Poaceae</taxon>
        <taxon>PACMAD clade</taxon>
        <taxon>Panicoideae</taxon>
        <taxon>Panicodae</taxon>
        <taxon>Paniceae</taxon>
        <taxon>Cenchrinae</taxon>
        <taxon>Setaria</taxon>
    </lineage>
</organism>
<keyword evidence="6" id="KW-0418">Kinase</keyword>
<dbReference type="Gene3D" id="3.30.200.20">
    <property type="entry name" value="Phosphorylase Kinase, domain 1"/>
    <property type="match status" value="1"/>
</dbReference>
<dbReference type="GO" id="GO:0007346">
    <property type="term" value="P:regulation of mitotic cell cycle"/>
    <property type="evidence" value="ECO:0007669"/>
    <property type="project" value="TreeGrafter"/>
</dbReference>
<dbReference type="Gene3D" id="1.10.510.10">
    <property type="entry name" value="Transferase(Phosphotransferase) domain 1"/>
    <property type="match status" value="1"/>
</dbReference>
<dbReference type="Pfam" id="PF00069">
    <property type="entry name" value="Pkinase"/>
    <property type="match status" value="1"/>
</dbReference>
<dbReference type="PROSITE" id="PS50011">
    <property type="entry name" value="PROTEIN_KINASE_DOM"/>
    <property type="match status" value="1"/>
</dbReference>
<dbReference type="GO" id="GO:0008353">
    <property type="term" value="F:RNA polymerase II CTD heptapeptide repeat kinase activity"/>
    <property type="evidence" value="ECO:0007669"/>
    <property type="project" value="UniProtKB-EC"/>
</dbReference>
<evidence type="ECO:0000256" key="8">
    <source>
        <dbReference type="ARBA" id="ARBA00049280"/>
    </source>
</evidence>
<dbReference type="InterPro" id="IPR008271">
    <property type="entry name" value="Ser/Thr_kinase_AS"/>
</dbReference>
<dbReference type="PANTHER" id="PTHR24056">
    <property type="entry name" value="CELL DIVISION PROTEIN KINASE"/>
    <property type="match status" value="1"/>
</dbReference>
<evidence type="ECO:0000256" key="3">
    <source>
        <dbReference type="ARBA" id="ARBA00022553"/>
    </source>
</evidence>
<evidence type="ECO:0000256" key="9">
    <source>
        <dbReference type="PROSITE-ProRule" id="PRU10141"/>
    </source>
</evidence>
<feature type="binding site" evidence="9">
    <location>
        <position position="64"/>
    </location>
    <ligand>
        <name>ATP</name>
        <dbReference type="ChEBI" id="CHEBI:30616"/>
    </ligand>
</feature>
<evidence type="ECO:0000313" key="12">
    <source>
        <dbReference type="EMBL" id="TKV92245.1"/>
    </source>
</evidence>
<dbReference type="Gramene" id="TKV92245">
    <property type="protein sequence ID" value="TKV92245"/>
    <property type="gene ID" value="SEVIR_9G152000v2"/>
</dbReference>
<reference evidence="12" key="1">
    <citation type="submission" date="2019-03" db="EMBL/GenBank/DDBJ databases">
        <title>WGS assembly of Setaria viridis.</title>
        <authorList>
            <person name="Huang P."/>
            <person name="Jenkins J."/>
            <person name="Grimwood J."/>
            <person name="Barry K."/>
            <person name="Healey A."/>
            <person name="Mamidi S."/>
            <person name="Sreedasyam A."/>
            <person name="Shu S."/>
            <person name="Feldman M."/>
            <person name="Wu J."/>
            <person name="Yu Y."/>
            <person name="Chen C."/>
            <person name="Johnson J."/>
            <person name="Rokhsar D."/>
            <person name="Baxter I."/>
            <person name="Schmutz J."/>
            <person name="Brutnell T."/>
            <person name="Kellogg E."/>
        </authorList>
    </citation>
    <scope>NUCLEOTIDE SEQUENCE [LARGE SCALE GENOMIC DNA]</scope>
</reference>
<dbReference type="AlphaFoldDB" id="A0A4V6D410"/>
<evidence type="ECO:0000256" key="5">
    <source>
        <dbReference type="ARBA" id="ARBA00022741"/>
    </source>
</evidence>
<keyword evidence="7 9" id="KW-0067">ATP-binding</keyword>
<evidence type="ECO:0000256" key="6">
    <source>
        <dbReference type="ARBA" id="ARBA00022777"/>
    </source>
</evidence>
<dbReference type="SMART" id="SM00220">
    <property type="entry name" value="S_TKc"/>
    <property type="match status" value="1"/>
</dbReference>
<dbReference type="EC" id="2.7.11.23" evidence="2"/>
<comment type="similarity">
    <text evidence="1">Belongs to the protein kinase superfamily. CMGC Ser/Thr protein kinase family. CDC2/CDKX subfamily.</text>
</comment>
<dbReference type="InterPro" id="IPR000719">
    <property type="entry name" value="Prot_kinase_dom"/>
</dbReference>
<dbReference type="EMBL" id="CM016560">
    <property type="protein sequence ID" value="TKV92245.1"/>
    <property type="molecule type" value="Genomic_DNA"/>
</dbReference>
<evidence type="ECO:0000313" key="13">
    <source>
        <dbReference type="Proteomes" id="UP000298652"/>
    </source>
</evidence>
<evidence type="ECO:0000256" key="7">
    <source>
        <dbReference type="ARBA" id="ARBA00022840"/>
    </source>
</evidence>
<proteinExistence type="inferred from homology"/>
<dbReference type="PROSITE" id="PS00107">
    <property type="entry name" value="PROTEIN_KINASE_ATP"/>
    <property type="match status" value="1"/>
</dbReference>
<dbReference type="InterPro" id="IPR011009">
    <property type="entry name" value="Kinase-like_dom_sf"/>
</dbReference>
<keyword evidence="13" id="KW-1185">Reference proteome</keyword>
<dbReference type="FunFam" id="3.30.200.20:FF:000691">
    <property type="entry name" value="Cyclin-dependent kinase G-1"/>
    <property type="match status" value="1"/>
</dbReference>
<keyword evidence="10" id="KW-0723">Serine/threonine-protein kinase</keyword>
<dbReference type="GO" id="GO:0005634">
    <property type="term" value="C:nucleus"/>
    <property type="evidence" value="ECO:0007669"/>
    <property type="project" value="TreeGrafter"/>
</dbReference>
<keyword evidence="4" id="KW-0808">Transferase</keyword>
<evidence type="ECO:0000256" key="4">
    <source>
        <dbReference type="ARBA" id="ARBA00022679"/>
    </source>
</evidence>
<dbReference type="OMA" id="KNIVRIP"/>
<gene>
    <name evidence="12" type="ORF">SEVIR_9G152000v2</name>
</gene>
<dbReference type="InterPro" id="IPR017441">
    <property type="entry name" value="Protein_kinase_ATP_BS"/>
</dbReference>
<dbReference type="Proteomes" id="UP000298652">
    <property type="component" value="Chromosome 9"/>
</dbReference>
<evidence type="ECO:0000256" key="2">
    <source>
        <dbReference type="ARBA" id="ARBA00012409"/>
    </source>
</evidence>